<organism evidence="3 4">
    <name type="scientific">Cymbomonas tetramitiformis</name>
    <dbReference type="NCBI Taxonomy" id="36881"/>
    <lineage>
        <taxon>Eukaryota</taxon>
        <taxon>Viridiplantae</taxon>
        <taxon>Chlorophyta</taxon>
        <taxon>Pyramimonadophyceae</taxon>
        <taxon>Pyramimonadales</taxon>
        <taxon>Pyramimonadaceae</taxon>
        <taxon>Cymbomonas</taxon>
    </lineage>
</organism>
<dbReference type="InterPro" id="IPR045455">
    <property type="entry name" value="NrS-1_pol-like_helicase"/>
</dbReference>
<reference evidence="3 4" key="1">
    <citation type="journal article" date="2015" name="Genome Biol. Evol.">
        <title>Comparative Genomics of a Bacterivorous Green Alga Reveals Evolutionary Causalities and Consequences of Phago-Mixotrophic Mode of Nutrition.</title>
        <authorList>
            <person name="Burns J.A."/>
            <person name="Paasch A."/>
            <person name="Narechania A."/>
            <person name="Kim E."/>
        </authorList>
    </citation>
    <scope>NUCLEOTIDE SEQUENCE [LARGE SCALE GENOMIC DNA]</scope>
    <source>
        <strain evidence="3 4">PLY_AMNH</strain>
    </source>
</reference>
<feature type="compositionally biased region" description="Basic and acidic residues" evidence="1">
    <location>
        <begin position="11"/>
        <end position="20"/>
    </location>
</feature>
<evidence type="ECO:0000259" key="2">
    <source>
        <dbReference type="Pfam" id="PF19263"/>
    </source>
</evidence>
<evidence type="ECO:0000313" key="3">
    <source>
        <dbReference type="EMBL" id="KAK3289305.1"/>
    </source>
</evidence>
<comment type="caution">
    <text evidence="3">The sequence shown here is derived from an EMBL/GenBank/DDBJ whole genome shotgun (WGS) entry which is preliminary data.</text>
</comment>
<dbReference type="Pfam" id="PF19263">
    <property type="entry name" value="DUF5906"/>
    <property type="match status" value="1"/>
</dbReference>
<proteinExistence type="predicted"/>
<accession>A0AAE0H425</accession>
<sequence length="375" mass="42615">MTRPASPDDVIDTRHTHSVDDDGWYSVSKAEISDSSPRRSARAGERRLAPDDETLARSGKLDRYNGECAFCMYGSSAIIIHTNPDPEEPSETASIRYFRVAEFHQLMSTDQETVWLEGGGHRKIFWSKIWYQHPDRKTYSGIAFEPEVEMLPRGYYNLYKGFPISPEPSPAPSGELAVRNYLRLLKEGVACGDEAVYEYLLNWMALAIQKPWVKPEVAIILKGERGDGKNVACRVFGKLFGNHYKVISHPKRFSNSFNTLVANCILLFVDKAVRCENDIKILKNLIAEPFVSLEYESGNSLAFKSYLHIMMSTDDELRLKKGDRRLLHLVTDSKFHGDTAFFATIVDGMRDGGDRHLMHFFLQRGSSHFDCRAMA</sequence>
<gene>
    <name evidence="3" type="ORF">CYMTET_3267</name>
</gene>
<dbReference type="AlphaFoldDB" id="A0AAE0H425"/>
<evidence type="ECO:0000313" key="4">
    <source>
        <dbReference type="Proteomes" id="UP001190700"/>
    </source>
</evidence>
<dbReference type="Proteomes" id="UP001190700">
    <property type="component" value="Unassembled WGS sequence"/>
</dbReference>
<keyword evidence="4" id="KW-1185">Reference proteome</keyword>
<name>A0AAE0H425_9CHLO</name>
<feature type="domain" description="NrS-1 polymerase-like helicase" evidence="2">
    <location>
        <begin position="221"/>
        <end position="325"/>
    </location>
</feature>
<feature type="region of interest" description="Disordered" evidence="1">
    <location>
        <begin position="1"/>
        <end position="50"/>
    </location>
</feature>
<evidence type="ECO:0000256" key="1">
    <source>
        <dbReference type="SAM" id="MobiDB-lite"/>
    </source>
</evidence>
<dbReference type="EMBL" id="LGRX02000169">
    <property type="protein sequence ID" value="KAK3289305.1"/>
    <property type="molecule type" value="Genomic_DNA"/>
</dbReference>
<protein>
    <recommendedName>
        <fullName evidence="2">NrS-1 polymerase-like helicase domain-containing protein</fullName>
    </recommendedName>
</protein>